<dbReference type="AlphaFoldDB" id="A0A0C2XF28"/>
<dbReference type="InterPro" id="IPR036322">
    <property type="entry name" value="WD40_repeat_dom_sf"/>
</dbReference>
<dbReference type="PANTHER" id="PTHR15574:SF40">
    <property type="entry name" value="WD AND TETRATRICOPEPTIDE REPEATS PROTEIN 1"/>
    <property type="match status" value="1"/>
</dbReference>
<name>A0A0C2XF28_AMAMK</name>
<dbReference type="PROSITE" id="PS50294">
    <property type="entry name" value="WD_REPEATS_REGION"/>
    <property type="match status" value="1"/>
</dbReference>
<keyword evidence="2" id="KW-0677">Repeat</keyword>
<dbReference type="Gene3D" id="2.130.10.10">
    <property type="entry name" value="YVTN repeat-like/Quinoprotein amine dehydrogenase"/>
    <property type="match status" value="2"/>
</dbReference>
<feature type="compositionally biased region" description="Acidic residues" evidence="4">
    <location>
        <begin position="497"/>
        <end position="513"/>
    </location>
</feature>
<dbReference type="PROSITE" id="PS50082">
    <property type="entry name" value="WD_REPEATS_2"/>
    <property type="match status" value="1"/>
</dbReference>
<dbReference type="InParanoid" id="A0A0C2XF28"/>
<keyword evidence="6" id="KW-1185">Reference proteome</keyword>
<reference evidence="5 6" key="1">
    <citation type="submission" date="2014-04" db="EMBL/GenBank/DDBJ databases">
        <title>Evolutionary Origins and Diversification of the Mycorrhizal Mutualists.</title>
        <authorList>
            <consortium name="DOE Joint Genome Institute"/>
            <consortium name="Mycorrhizal Genomics Consortium"/>
            <person name="Kohler A."/>
            <person name="Kuo A."/>
            <person name="Nagy L.G."/>
            <person name="Floudas D."/>
            <person name="Copeland A."/>
            <person name="Barry K.W."/>
            <person name="Cichocki N."/>
            <person name="Veneault-Fourrey C."/>
            <person name="LaButti K."/>
            <person name="Lindquist E.A."/>
            <person name="Lipzen A."/>
            <person name="Lundell T."/>
            <person name="Morin E."/>
            <person name="Murat C."/>
            <person name="Riley R."/>
            <person name="Ohm R."/>
            <person name="Sun H."/>
            <person name="Tunlid A."/>
            <person name="Henrissat B."/>
            <person name="Grigoriev I.V."/>
            <person name="Hibbett D.S."/>
            <person name="Martin F."/>
        </authorList>
    </citation>
    <scope>NUCLEOTIDE SEQUENCE [LARGE SCALE GENOMIC DNA]</scope>
    <source>
        <strain evidence="5 6">Koide BX008</strain>
    </source>
</reference>
<dbReference type="Proteomes" id="UP000054549">
    <property type="component" value="Unassembled WGS sequence"/>
</dbReference>
<dbReference type="Pfam" id="PF00400">
    <property type="entry name" value="WD40"/>
    <property type="match status" value="2"/>
</dbReference>
<feature type="region of interest" description="Disordered" evidence="4">
    <location>
        <begin position="486"/>
        <end position="513"/>
    </location>
</feature>
<dbReference type="PANTHER" id="PTHR15574">
    <property type="entry name" value="WD REPEAT DOMAIN-CONTAINING FAMILY"/>
    <property type="match status" value="1"/>
</dbReference>
<sequence>MFINSSHPVTSRREYLSSILSKGFPYSRKLIAHTSCVNALVFSRDGRFLVSGGDDMQLRLWDFHQDNVTSPSCMCVGPKSNVFALAVSASNRYIYSGGTDETVLKYDIAYFDSGMTYTPCTRYTDHQDSVRGITCHPVIDHVVLTASDDGSVVRHDGRETSINLSRRRAQDTLQLKTEITGVEYHPEMEHLFVTSDSRGSVCLRDDRMAFGPLSRRSQLGVVLEYNTRISRKSSSYLSNPESSSVVFDRDGSKLAVTFLHYYPTVYSLSDPNPVAVLTAKQLPNGSFVPPTEKTYSNSCTMKHGSFGGFGLETDDLYVAGSDDFRAYVWKLPPVPELLEQRQIISERDWASDPWEGGVAFTRRCDDVKCIPVEISRPLCRLNGHRSIVNTSAVHPYMLHVATAGIEHCIILHSPTPSSPCTQDLADSPTETRSLSQDGDVDRAAYFRALHGHHLPVIETDDPDRMTISMFDHILREEGEADVFEARRWTGDGSSSDELTDEVDKDSDEEIPFD</sequence>
<keyword evidence="1 3" id="KW-0853">WD repeat</keyword>
<dbReference type="HOGENOM" id="CLU_030900_0_0_1"/>
<proteinExistence type="predicted"/>
<feature type="repeat" description="WD" evidence="3">
    <location>
        <begin position="30"/>
        <end position="71"/>
    </location>
</feature>
<evidence type="ECO:0000256" key="4">
    <source>
        <dbReference type="SAM" id="MobiDB-lite"/>
    </source>
</evidence>
<gene>
    <name evidence="5" type="ORF">M378DRAFT_191493</name>
</gene>
<evidence type="ECO:0000256" key="2">
    <source>
        <dbReference type="ARBA" id="ARBA00022737"/>
    </source>
</evidence>
<evidence type="ECO:0000313" key="5">
    <source>
        <dbReference type="EMBL" id="KIL68001.1"/>
    </source>
</evidence>
<dbReference type="SMART" id="SM00320">
    <property type="entry name" value="WD40"/>
    <property type="match status" value="5"/>
</dbReference>
<dbReference type="EMBL" id="KN818230">
    <property type="protein sequence ID" value="KIL68001.1"/>
    <property type="molecule type" value="Genomic_DNA"/>
</dbReference>
<dbReference type="InterPro" id="IPR015943">
    <property type="entry name" value="WD40/YVTN_repeat-like_dom_sf"/>
</dbReference>
<dbReference type="SUPFAM" id="SSF50978">
    <property type="entry name" value="WD40 repeat-like"/>
    <property type="match status" value="1"/>
</dbReference>
<evidence type="ECO:0000313" key="6">
    <source>
        <dbReference type="Proteomes" id="UP000054549"/>
    </source>
</evidence>
<dbReference type="GO" id="GO:0005737">
    <property type="term" value="C:cytoplasm"/>
    <property type="evidence" value="ECO:0007669"/>
    <property type="project" value="TreeGrafter"/>
</dbReference>
<evidence type="ECO:0000256" key="1">
    <source>
        <dbReference type="ARBA" id="ARBA00022574"/>
    </source>
</evidence>
<protein>
    <submittedName>
        <fullName evidence="5">Uncharacterized protein</fullName>
    </submittedName>
</protein>
<dbReference type="OrthoDB" id="4869960at2759"/>
<dbReference type="STRING" id="946122.A0A0C2XF28"/>
<dbReference type="InterPro" id="IPR045151">
    <property type="entry name" value="DCAF8"/>
</dbReference>
<dbReference type="GO" id="GO:0045717">
    <property type="term" value="P:negative regulation of fatty acid biosynthetic process"/>
    <property type="evidence" value="ECO:0007669"/>
    <property type="project" value="TreeGrafter"/>
</dbReference>
<organism evidence="5 6">
    <name type="scientific">Amanita muscaria (strain Koide BX008)</name>
    <dbReference type="NCBI Taxonomy" id="946122"/>
    <lineage>
        <taxon>Eukaryota</taxon>
        <taxon>Fungi</taxon>
        <taxon>Dikarya</taxon>
        <taxon>Basidiomycota</taxon>
        <taxon>Agaricomycotina</taxon>
        <taxon>Agaricomycetes</taxon>
        <taxon>Agaricomycetidae</taxon>
        <taxon>Agaricales</taxon>
        <taxon>Pluteineae</taxon>
        <taxon>Amanitaceae</taxon>
        <taxon>Amanita</taxon>
    </lineage>
</organism>
<evidence type="ECO:0000256" key="3">
    <source>
        <dbReference type="PROSITE-ProRule" id="PRU00221"/>
    </source>
</evidence>
<dbReference type="InterPro" id="IPR001680">
    <property type="entry name" value="WD40_rpt"/>
</dbReference>
<accession>A0A0C2XF28</accession>
<dbReference type="GO" id="GO:0080008">
    <property type="term" value="C:Cul4-RING E3 ubiquitin ligase complex"/>
    <property type="evidence" value="ECO:0007669"/>
    <property type="project" value="TreeGrafter"/>
</dbReference>